<accession>A0A1N7JTK9</accession>
<dbReference type="Proteomes" id="UP000185639">
    <property type="component" value="Unassembled WGS sequence"/>
</dbReference>
<evidence type="ECO:0000256" key="1">
    <source>
        <dbReference type="ARBA" id="ARBA00008520"/>
    </source>
</evidence>
<sequence>MISFSRKLLASTMAVALSLPVFAADVVNIYSARHYDTDIALYENFEKRTGVKVNLIEAPSDTLIERIVNEGKYSPADILVTVDAGRLFRAEQRGIFSPVESDVLDARIPAHLRHPDGLWYGLSKRARIIIYNKERGLPEGLNSYEDMADPKFSKQICVRSSSNIYNISLLASLVEHDGEEAAEAWAQGVMGNLLKKPQGNDVSNIRAVASGECRISIVNTYYVARLQAEGDESVKAVGVLFPNQEEGGYGAHVNISGAGVLKHAPNRANAIAFLEYLTEPEAQKYFVEANHEYSVVEGAETDSVLEAMGDFKEDTINASALGEHQVTAVKIFDRVGWN</sequence>
<name>A0A1N7JTK9_9GAMM</name>
<dbReference type="Gene3D" id="3.40.190.10">
    <property type="entry name" value="Periplasmic binding protein-like II"/>
    <property type="match status" value="2"/>
</dbReference>
<dbReference type="AlphaFoldDB" id="A0A1N7JTK9"/>
<evidence type="ECO:0000256" key="4">
    <source>
        <dbReference type="SAM" id="SignalP"/>
    </source>
</evidence>
<evidence type="ECO:0000313" key="6">
    <source>
        <dbReference type="Proteomes" id="UP000185639"/>
    </source>
</evidence>
<dbReference type="GO" id="GO:0030288">
    <property type="term" value="C:outer membrane-bounded periplasmic space"/>
    <property type="evidence" value="ECO:0007669"/>
    <property type="project" value="TreeGrafter"/>
</dbReference>
<evidence type="ECO:0000256" key="3">
    <source>
        <dbReference type="PIRSR" id="PIRSR002825-1"/>
    </source>
</evidence>
<dbReference type="PIRSF" id="PIRSF002825">
    <property type="entry name" value="CfbpA"/>
    <property type="match status" value="1"/>
</dbReference>
<organism evidence="5 6">
    <name type="scientific">Thalassolituus maritimus</name>
    <dbReference type="NCBI Taxonomy" id="484498"/>
    <lineage>
        <taxon>Bacteria</taxon>
        <taxon>Pseudomonadati</taxon>
        <taxon>Pseudomonadota</taxon>
        <taxon>Gammaproteobacteria</taxon>
        <taxon>Oceanospirillales</taxon>
        <taxon>Oceanospirillaceae</taxon>
        <taxon>Thalassolituus</taxon>
    </lineage>
</organism>
<dbReference type="SUPFAM" id="SSF53850">
    <property type="entry name" value="Periplasmic binding protein-like II"/>
    <property type="match status" value="1"/>
</dbReference>
<feature type="binding site" evidence="3">
    <location>
        <position position="34"/>
    </location>
    <ligand>
        <name>Fe cation</name>
        <dbReference type="ChEBI" id="CHEBI:24875"/>
    </ligand>
</feature>
<feature type="signal peptide" evidence="4">
    <location>
        <begin position="1"/>
        <end position="23"/>
    </location>
</feature>
<dbReference type="CDD" id="cd13542">
    <property type="entry name" value="PBP2_FutA1_ilke"/>
    <property type="match status" value="1"/>
</dbReference>
<keyword evidence="3" id="KW-0479">Metal-binding</keyword>
<evidence type="ECO:0000256" key="2">
    <source>
        <dbReference type="ARBA" id="ARBA00022729"/>
    </source>
</evidence>
<feature type="binding site" evidence="3">
    <location>
        <position position="222"/>
    </location>
    <ligand>
        <name>Fe cation</name>
        <dbReference type="ChEBI" id="CHEBI:24875"/>
    </ligand>
</feature>
<proteinExistence type="inferred from homology"/>
<dbReference type="Pfam" id="PF13343">
    <property type="entry name" value="SBP_bac_6"/>
    <property type="match status" value="1"/>
</dbReference>
<dbReference type="OrthoDB" id="9769567at2"/>
<protein>
    <submittedName>
        <fullName evidence="5">Iron(III) transport system substrate-binding protein</fullName>
    </submittedName>
</protein>
<dbReference type="InterPro" id="IPR026045">
    <property type="entry name" value="Ferric-bd"/>
</dbReference>
<comment type="similarity">
    <text evidence="1">Belongs to the bacterial solute-binding protein 1 family.</text>
</comment>
<dbReference type="PANTHER" id="PTHR30006:SF15">
    <property type="entry name" value="IRON-UTILIZATION PERIPLASMIC PROTEIN"/>
    <property type="match status" value="1"/>
</dbReference>
<gene>
    <name evidence="5" type="ORF">SAMN05421686_102185</name>
</gene>
<evidence type="ECO:0000313" key="5">
    <source>
        <dbReference type="EMBL" id="SIS52601.1"/>
    </source>
</evidence>
<dbReference type="PANTHER" id="PTHR30006">
    <property type="entry name" value="THIAMINE-BINDING PERIPLASMIC PROTEIN-RELATED"/>
    <property type="match status" value="1"/>
</dbReference>
<reference evidence="6" key="1">
    <citation type="submission" date="2017-01" db="EMBL/GenBank/DDBJ databases">
        <authorList>
            <person name="Varghese N."/>
            <person name="Submissions S."/>
        </authorList>
    </citation>
    <scope>NUCLEOTIDE SEQUENCE [LARGE SCALE GENOMIC DNA]</scope>
    <source>
        <strain evidence="6">DSM 24913</strain>
    </source>
</reference>
<keyword evidence="3" id="KW-0408">Iron</keyword>
<dbReference type="GO" id="GO:0046872">
    <property type="term" value="F:metal ion binding"/>
    <property type="evidence" value="ECO:0007669"/>
    <property type="project" value="UniProtKB-KW"/>
</dbReference>
<feature type="binding site" evidence="3">
    <location>
        <position position="221"/>
    </location>
    <ligand>
        <name>Fe cation</name>
        <dbReference type="ChEBI" id="CHEBI:24875"/>
    </ligand>
</feature>
<dbReference type="STRING" id="484498.SAMN05421686_102185"/>
<dbReference type="RefSeq" id="WP_076514335.1">
    <property type="nucleotide sequence ID" value="NZ_FTOH01000002.1"/>
</dbReference>
<keyword evidence="2 4" id="KW-0732">Signal</keyword>
<dbReference type="EMBL" id="FTOH01000002">
    <property type="protein sequence ID" value="SIS52601.1"/>
    <property type="molecule type" value="Genomic_DNA"/>
</dbReference>
<feature type="chain" id="PRO_5012930107" evidence="4">
    <location>
        <begin position="24"/>
        <end position="338"/>
    </location>
</feature>
<keyword evidence="6" id="KW-1185">Reference proteome</keyword>